<dbReference type="EMBL" id="SIDB01000002">
    <property type="protein sequence ID" value="KAI3435710.1"/>
    <property type="molecule type" value="Genomic_DNA"/>
</dbReference>
<protein>
    <submittedName>
        <fullName evidence="2">Uncharacterized protein</fullName>
    </submittedName>
</protein>
<sequence>MAAPAGEQQRLRTHTRLLQVELDEVKRERDDLMRDLENMCFSDNGATFNSSSVLQERIYSTEKELSVVKKALAAAVSDRDSLREDLGEVKEAKRRADQGHRTQLERATALDRELAFYQAQSARVMADRDRAVWEGEELRAQNLRLEQQLREASSSAETESAQRAQLERQLAEAHTQLSAAQLQAAEAAALPALRQELAASSAEVERLRERERELQGAAAQLQEQLGAAQVTCQAAQAALAAAQREGDDLAAAQAVVQQQLREEVKALKSELAAVQGQLQRATDAAEAATTLLHAAEATAARQREQQEAGVEALVAHHTEEVASLRAQVREQQEAAAAARLQVEEATQQKVAALMRLSDAEGGRSKAGGRIERLTQELATTREQLEQVKQEKVEALMKLAAGGGGSPARTRPPPPLRSSVIVDTSEFWYEEEEEFDSVTDAMRPKTVVVASPAHPNTDDSSLEALRSYLKPLAFNQAFSSEANRPFAEQLWRGRDRAPYFLKVRTRPALDAASSGAAGAATEVWAELLQQNWRVELDAGLGGSLQEREALLIVCSPQCAVQLLASAGAEAAAGSAPALISVLQVSGTQAGEAADWRLLDKQLVVMADVDTIAGEVASGGDILAALRQH</sequence>
<proteinExistence type="predicted"/>
<accession>A0A9D4TVK2</accession>
<reference evidence="2" key="2">
    <citation type="submission" date="2020-11" db="EMBL/GenBank/DDBJ databases">
        <authorList>
            <person name="Cecchin M."/>
            <person name="Marcolungo L."/>
            <person name="Rossato M."/>
            <person name="Girolomoni L."/>
            <person name="Cosentino E."/>
            <person name="Cuine S."/>
            <person name="Li-Beisson Y."/>
            <person name="Delledonne M."/>
            <person name="Ballottari M."/>
        </authorList>
    </citation>
    <scope>NUCLEOTIDE SEQUENCE</scope>
    <source>
        <strain evidence="2">211/11P</strain>
        <tissue evidence="2">Whole cell</tissue>
    </source>
</reference>
<feature type="coiled-coil region" evidence="1">
    <location>
        <begin position="314"/>
        <end position="397"/>
    </location>
</feature>
<gene>
    <name evidence="2" type="ORF">D9Q98_001768</name>
</gene>
<evidence type="ECO:0000313" key="2">
    <source>
        <dbReference type="EMBL" id="KAI3435710.1"/>
    </source>
</evidence>
<evidence type="ECO:0000256" key="1">
    <source>
        <dbReference type="SAM" id="Coils"/>
    </source>
</evidence>
<dbReference type="OrthoDB" id="515367at2759"/>
<name>A0A9D4TVK2_CHLVU</name>
<feature type="coiled-coil region" evidence="1">
    <location>
        <begin position="135"/>
        <end position="284"/>
    </location>
</feature>
<reference evidence="2" key="1">
    <citation type="journal article" date="2019" name="Plant J.">
        <title>Chlorella vulgaris genome assembly and annotation reveals the molecular basis for metabolic acclimation to high light conditions.</title>
        <authorList>
            <person name="Cecchin M."/>
            <person name="Marcolungo L."/>
            <person name="Rossato M."/>
            <person name="Girolomoni L."/>
            <person name="Cosentino E."/>
            <person name="Cuine S."/>
            <person name="Li-Beisson Y."/>
            <person name="Delledonne M."/>
            <person name="Ballottari M."/>
        </authorList>
    </citation>
    <scope>NUCLEOTIDE SEQUENCE</scope>
    <source>
        <strain evidence="2">211/11P</strain>
    </source>
</reference>
<dbReference type="AlphaFoldDB" id="A0A9D4TVK2"/>
<organism evidence="2 3">
    <name type="scientific">Chlorella vulgaris</name>
    <name type="common">Green alga</name>
    <dbReference type="NCBI Taxonomy" id="3077"/>
    <lineage>
        <taxon>Eukaryota</taxon>
        <taxon>Viridiplantae</taxon>
        <taxon>Chlorophyta</taxon>
        <taxon>core chlorophytes</taxon>
        <taxon>Trebouxiophyceae</taxon>
        <taxon>Chlorellales</taxon>
        <taxon>Chlorellaceae</taxon>
        <taxon>Chlorella clade</taxon>
        <taxon>Chlorella</taxon>
    </lineage>
</organism>
<keyword evidence="1" id="KW-0175">Coiled coil</keyword>
<keyword evidence="3" id="KW-1185">Reference proteome</keyword>
<dbReference type="PANTHER" id="PTHR35712:SF1">
    <property type="entry name" value="MYOSIN HEAVY CHAIN-LIKE PROTEIN"/>
    <property type="match status" value="1"/>
</dbReference>
<evidence type="ECO:0000313" key="3">
    <source>
        <dbReference type="Proteomes" id="UP001055712"/>
    </source>
</evidence>
<dbReference type="PANTHER" id="PTHR35712">
    <property type="entry name" value="MYOSIN HEAVY CHAIN-LIKE PROTEIN"/>
    <property type="match status" value="1"/>
</dbReference>
<comment type="caution">
    <text evidence="2">The sequence shown here is derived from an EMBL/GenBank/DDBJ whole genome shotgun (WGS) entry which is preliminary data.</text>
</comment>
<dbReference type="Proteomes" id="UP001055712">
    <property type="component" value="Unassembled WGS sequence"/>
</dbReference>